<dbReference type="Gramene" id="OE9A042313T1">
    <property type="protein sequence ID" value="OE9A042313C1"/>
    <property type="gene ID" value="OE9A042313"/>
</dbReference>
<reference evidence="2 3" key="1">
    <citation type="submission" date="2019-12" db="EMBL/GenBank/DDBJ databases">
        <authorList>
            <person name="Alioto T."/>
            <person name="Alioto T."/>
            <person name="Gomez Garrido J."/>
        </authorList>
    </citation>
    <scope>NUCLEOTIDE SEQUENCE [LARGE SCALE GENOMIC DNA]</scope>
</reference>
<evidence type="ECO:0000256" key="1">
    <source>
        <dbReference type="SAM" id="MobiDB-lite"/>
    </source>
</evidence>
<sequence length="267" mass="30338">MPNFKNIGANIDEPNIVVHCTLKPTPEKASKAYWTDIHRFEDEVKDPIVDIFVDKENIAYSSIYVDFPQQTSQSPNASTSPRDPSSFHRSSTSTDTHTFHPGPSTSYPSLYPSRDEFAQELRMQLLQMVEILERKNEGRIDEIRSYIDQMFDCVTFLCRQIDEKISSVVEWIKNSNPSTTPYTYHSPLRSGFMNTGEVCDVNEDPLVHVEVQNDENGDGNEDREVEDYVLANEPVLVKEAALPANGNEQKQADDMNNCPNAIEVENE</sequence>
<dbReference type="OrthoDB" id="913743at2759"/>
<accession>A0A8S0UN85</accession>
<organism evidence="2 3">
    <name type="scientific">Olea europaea subsp. europaea</name>
    <dbReference type="NCBI Taxonomy" id="158383"/>
    <lineage>
        <taxon>Eukaryota</taxon>
        <taxon>Viridiplantae</taxon>
        <taxon>Streptophyta</taxon>
        <taxon>Embryophyta</taxon>
        <taxon>Tracheophyta</taxon>
        <taxon>Spermatophyta</taxon>
        <taxon>Magnoliopsida</taxon>
        <taxon>eudicotyledons</taxon>
        <taxon>Gunneridae</taxon>
        <taxon>Pentapetalae</taxon>
        <taxon>asterids</taxon>
        <taxon>lamiids</taxon>
        <taxon>Lamiales</taxon>
        <taxon>Oleaceae</taxon>
        <taxon>Oleeae</taxon>
        <taxon>Olea</taxon>
    </lineage>
</organism>
<proteinExistence type="predicted"/>
<protein>
    <submittedName>
        <fullName evidence="2">Uncharacterized protein</fullName>
    </submittedName>
</protein>
<gene>
    <name evidence="2" type="ORF">OLEA9_A042313</name>
</gene>
<name>A0A8S0UN85_OLEEU</name>
<evidence type="ECO:0000313" key="3">
    <source>
        <dbReference type="Proteomes" id="UP000594638"/>
    </source>
</evidence>
<keyword evidence="3" id="KW-1185">Reference proteome</keyword>
<feature type="region of interest" description="Disordered" evidence="1">
    <location>
        <begin position="243"/>
        <end position="267"/>
    </location>
</feature>
<dbReference type="AlphaFoldDB" id="A0A8S0UN85"/>
<dbReference type="Proteomes" id="UP000594638">
    <property type="component" value="Unassembled WGS sequence"/>
</dbReference>
<feature type="region of interest" description="Disordered" evidence="1">
    <location>
        <begin position="69"/>
        <end position="111"/>
    </location>
</feature>
<evidence type="ECO:0000313" key="2">
    <source>
        <dbReference type="EMBL" id="CAA3020028.1"/>
    </source>
</evidence>
<feature type="compositionally biased region" description="Polar residues" evidence="1">
    <location>
        <begin position="69"/>
        <end position="96"/>
    </location>
</feature>
<comment type="caution">
    <text evidence="2">The sequence shown here is derived from an EMBL/GenBank/DDBJ whole genome shotgun (WGS) entry which is preliminary data.</text>
</comment>
<dbReference type="EMBL" id="CACTIH010009033">
    <property type="protein sequence ID" value="CAA3020028.1"/>
    <property type="molecule type" value="Genomic_DNA"/>
</dbReference>